<dbReference type="Pfam" id="PF25209">
    <property type="entry name" value="Phage_capsid_4"/>
    <property type="match status" value="1"/>
</dbReference>
<evidence type="ECO:0000313" key="2">
    <source>
        <dbReference type="Proteomes" id="UP001073227"/>
    </source>
</evidence>
<protein>
    <submittedName>
        <fullName evidence="1">Mu-like prophage major head subunit gpT family protein</fullName>
    </submittedName>
</protein>
<name>A0ABT3ZDI0_9HYPH</name>
<keyword evidence="2" id="KW-1185">Reference proteome</keyword>
<evidence type="ECO:0000313" key="1">
    <source>
        <dbReference type="EMBL" id="MCY0149857.1"/>
    </source>
</evidence>
<sequence>MTLPNGTQKRAAPLRASTWNAEELTFDIILSTGAAVERGGFTEILDLSGATWPETIPLLDSHRSGSLDDNIGDVTNIRLEGAEIIGTAKLSKHSEKAKRIAAELSESRKFAASIGYDVGQWSEATTGGKRTLTARKFHILECSLVSVPADAAAGIRSKPTTPEGPKMTRAEINAEIRSIAKATNLDAAWIDTQIDAEATVDAARAAAIDAMKTRSTTAPSNIQIGTDHTDPESIRSAMADALAHRIAPATRKLEGRAVEYRGHSVLDLVGDMATSRGERVNLRDRDALLQRAVGAHSTSDFPLLLADAANKALLSQYEVAAPSYRQWCARKPFTDFKETSFLRAGDVPAFKEINESGEVTYGTISESAEKVTAKEYGTGIAIGRRALINDDLSALSDFSSGIAIRAANDENRMAYQVLATNAALSDTKALFHTDHANLAGSGTAIDATSIGAAVAALRAQKSLDGMVLNLQPAFLVVGPTYETAARQILASINATKASEVNVWSGFATLVVDANISGNAWYLFASPTVAPTVVFGYVGGAEGPQVRSERDFDTQAVKVAASLDFAVGAIDFRGGYKNAGA</sequence>
<organism evidence="1 2">
    <name type="scientific">Hoeflea algicola</name>
    <dbReference type="NCBI Taxonomy" id="2983763"/>
    <lineage>
        <taxon>Bacteria</taxon>
        <taxon>Pseudomonadati</taxon>
        <taxon>Pseudomonadota</taxon>
        <taxon>Alphaproteobacteria</taxon>
        <taxon>Hyphomicrobiales</taxon>
        <taxon>Rhizobiaceae</taxon>
        <taxon>Hoeflea</taxon>
    </lineage>
</organism>
<reference evidence="1" key="1">
    <citation type="submission" date="2022-10" db="EMBL/GenBank/DDBJ databases">
        <title>Hoeflea sp. G2-23, isolated from marine algae.</title>
        <authorList>
            <person name="Kristyanto S."/>
            <person name="Kim J.M."/>
            <person name="Jeon C.O."/>
        </authorList>
    </citation>
    <scope>NUCLEOTIDE SEQUENCE</scope>
    <source>
        <strain evidence="1">G2-23</strain>
    </source>
</reference>
<accession>A0ABT3ZDI0</accession>
<comment type="caution">
    <text evidence="1">The sequence shown here is derived from an EMBL/GenBank/DDBJ whole genome shotgun (WGS) entry which is preliminary data.</text>
</comment>
<proteinExistence type="predicted"/>
<dbReference type="Proteomes" id="UP001073227">
    <property type="component" value="Unassembled WGS sequence"/>
</dbReference>
<dbReference type="RefSeq" id="WP_267655294.1">
    <property type="nucleotide sequence ID" value="NZ_JAOVZR010000001.1"/>
</dbReference>
<dbReference type="EMBL" id="JAOVZR010000001">
    <property type="protein sequence ID" value="MCY0149857.1"/>
    <property type="molecule type" value="Genomic_DNA"/>
</dbReference>
<gene>
    <name evidence="1" type="ORF">OEG84_19670</name>
</gene>
<dbReference type="NCBIfam" id="NF045541">
    <property type="entry name" value="scaf_prot_MCP2"/>
    <property type="match status" value="1"/>
</dbReference>